<gene>
    <name evidence="1" type="ORF">GCM10011585_33890</name>
</gene>
<dbReference type="EMBL" id="BMGT01000004">
    <property type="protein sequence ID" value="GGG87092.1"/>
    <property type="molecule type" value="Genomic_DNA"/>
</dbReference>
<keyword evidence="2" id="KW-1185">Reference proteome</keyword>
<dbReference type="RefSeq" id="WP_188555427.1">
    <property type="nucleotide sequence ID" value="NZ_BMGT01000004.1"/>
</dbReference>
<comment type="caution">
    <text evidence="1">The sequence shown here is derived from an EMBL/GenBank/DDBJ whole genome shotgun (WGS) entry which is preliminary data.</text>
</comment>
<sequence>MQADFSYMTGSNGFTSVFPNTPEAEREYNRIFAETGGVRLAPWEFDTFRQNARAAGYSVRKCKPACMSSEKLASLLEGESKSSKAL</sequence>
<dbReference type="Proteomes" id="UP000647241">
    <property type="component" value="Unassembled WGS sequence"/>
</dbReference>
<organism evidence="1 2">
    <name type="scientific">Edaphobacter dinghuensis</name>
    <dbReference type="NCBI Taxonomy" id="1560005"/>
    <lineage>
        <taxon>Bacteria</taxon>
        <taxon>Pseudomonadati</taxon>
        <taxon>Acidobacteriota</taxon>
        <taxon>Terriglobia</taxon>
        <taxon>Terriglobales</taxon>
        <taxon>Acidobacteriaceae</taxon>
        <taxon>Edaphobacter</taxon>
    </lineage>
</organism>
<name>A0A917HQ36_9BACT</name>
<protein>
    <submittedName>
        <fullName evidence="1">Uncharacterized protein</fullName>
    </submittedName>
</protein>
<dbReference type="AlphaFoldDB" id="A0A917HQ36"/>
<evidence type="ECO:0000313" key="1">
    <source>
        <dbReference type="EMBL" id="GGG87092.1"/>
    </source>
</evidence>
<evidence type="ECO:0000313" key="2">
    <source>
        <dbReference type="Proteomes" id="UP000647241"/>
    </source>
</evidence>
<reference evidence="1" key="1">
    <citation type="journal article" date="2014" name="Int. J. Syst. Evol. Microbiol.">
        <title>Complete genome sequence of Corynebacterium casei LMG S-19264T (=DSM 44701T), isolated from a smear-ripened cheese.</title>
        <authorList>
            <consortium name="US DOE Joint Genome Institute (JGI-PGF)"/>
            <person name="Walter F."/>
            <person name="Albersmeier A."/>
            <person name="Kalinowski J."/>
            <person name="Ruckert C."/>
        </authorList>
    </citation>
    <scope>NUCLEOTIDE SEQUENCE</scope>
    <source>
        <strain evidence="1">CGMCC 1.12997</strain>
    </source>
</reference>
<proteinExistence type="predicted"/>
<reference evidence="1" key="2">
    <citation type="submission" date="2020-09" db="EMBL/GenBank/DDBJ databases">
        <authorList>
            <person name="Sun Q."/>
            <person name="Zhou Y."/>
        </authorList>
    </citation>
    <scope>NUCLEOTIDE SEQUENCE</scope>
    <source>
        <strain evidence="1">CGMCC 1.12997</strain>
    </source>
</reference>
<accession>A0A917HQ36</accession>